<dbReference type="EC" id="3.4.24.70" evidence="8"/>
<evidence type="ECO:0000256" key="7">
    <source>
        <dbReference type="ARBA" id="ARBA00024603"/>
    </source>
</evidence>
<comment type="catalytic activity">
    <reaction evidence="7">
        <text>Hydrolysis of oligopeptides, with broad specificity. Gly or Ala commonly occur as P1 or P1' residues, but more distant residues are also important, as is shown by the fact that Z-Gly-Pro-Gly-|-Gly-Pro-Ala is cleaved, but not Z-(Gly)(5).</text>
        <dbReference type="EC" id="3.4.24.70"/>
    </reaction>
</comment>
<gene>
    <name evidence="13" type="ORF">WJX81_006090</name>
</gene>
<dbReference type="PANTHER" id="PTHR11804:SF83">
    <property type="entry name" value="LD37516P"/>
    <property type="match status" value="1"/>
</dbReference>
<sequence length="837" mass="89791">MFHTVCGAATVGGSTKLGRSWLQQRGGGMARRVLSTLLAMTALVLSAHAQPDAEPPRAQPGVLPADSVLAAANSARYAAFAARAPIAAPAQGGSAQAPNAGSIAQPRGEVAAARKSGGNPLLAVTDFPLYDVIAPVHVEAGMNQVLAELEAAMDRLEARVAPTWQGLVDPLTRIQDRYDHTWGVVQHLLGVKNSEALRVAAAAVQPRATAFGQRLGQSAPVYQAFQALRDGPLWGGLSRARRAIVEQQLLGFKLGGVTLEGGPRKRFNAIQAALDTLGTNFSNNLQDATAAFQLHLSRQADVAGLPPSSLALLAQQARNKANEGNATAEAGPWLVTLDGPIYGPVMQYAENRNLREMVYKAFITRASSGSTNNQPVIEQILALRREQAAILNYTSYTDYALADRMATPTTATDLLEQLRAASYPAAKQDVEDVAALAKSRGQADALAYWDLSFWAQRLQQARFNLTDEQLRPYFALPTVLDGLHSLVHRIFNATFEAADGEVPVWDPAVRFYRVYKDGNLAAYLYFDPYARSGEKRVGSWMNGAVAASALLAPPGQALRLPVAYIVTALPAPVGNTPALLSMGDVRTVFHEHGHALQHMLTEQTDYFVSGINGIPRDAVEEPSQFMEFWPYDESTLAGIARHYQTGAPLPADLYAKLMASRTFRAGTQSLQQLHYAITDLALHTAYVPQPGTSVFASQVYREATANTTVIAPIVGDRWLCSFSHIFSDSSYAAGYYSYKWAEILSADGFSAFEEAGLSDGPAVVRAGMRYRATVLALGGGVPPAEVFADFRGRNATTVPLLVSEGLLPAAAAARLAEADAKLRLESPAAIRADVSQR</sequence>
<organism evidence="13 14">
    <name type="scientific">Elliptochloris bilobata</name>
    <dbReference type="NCBI Taxonomy" id="381761"/>
    <lineage>
        <taxon>Eukaryota</taxon>
        <taxon>Viridiplantae</taxon>
        <taxon>Chlorophyta</taxon>
        <taxon>core chlorophytes</taxon>
        <taxon>Trebouxiophyceae</taxon>
        <taxon>Trebouxiophyceae incertae sedis</taxon>
        <taxon>Elliptochloris clade</taxon>
        <taxon>Elliptochloris</taxon>
    </lineage>
</organism>
<evidence type="ECO:0000259" key="12">
    <source>
        <dbReference type="Pfam" id="PF19310"/>
    </source>
</evidence>
<name>A0AAW1SAD9_9CHLO</name>
<comment type="cofactor">
    <cofactor evidence="9">
        <name>Zn(2+)</name>
        <dbReference type="ChEBI" id="CHEBI:29105"/>
    </cofactor>
    <text evidence="9">Binds 1 zinc ion.</text>
</comment>
<dbReference type="Pfam" id="PF19310">
    <property type="entry name" value="TOP_N"/>
    <property type="match status" value="1"/>
</dbReference>
<dbReference type="GO" id="GO:0006518">
    <property type="term" value="P:peptide metabolic process"/>
    <property type="evidence" value="ECO:0007669"/>
    <property type="project" value="TreeGrafter"/>
</dbReference>
<dbReference type="GO" id="GO:0046872">
    <property type="term" value="F:metal ion binding"/>
    <property type="evidence" value="ECO:0007669"/>
    <property type="project" value="UniProtKB-UniRule"/>
</dbReference>
<dbReference type="GO" id="GO:0006508">
    <property type="term" value="P:proteolysis"/>
    <property type="evidence" value="ECO:0007669"/>
    <property type="project" value="UniProtKB-KW"/>
</dbReference>
<keyword evidence="6 9" id="KW-0482">Metalloprotease</keyword>
<dbReference type="SUPFAM" id="SSF55486">
    <property type="entry name" value="Metalloproteases ('zincins'), catalytic domain"/>
    <property type="match status" value="1"/>
</dbReference>
<comment type="caution">
    <text evidence="13">The sequence shown here is derived from an EMBL/GenBank/DDBJ whole genome shotgun (WGS) entry which is preliminary data.</text>
</comment>
<evidence type="ECO:0000256" key="6">
    <source>
        <dbReference type="ARBA" id="ARBA00023049"/>
    </source>
</evidence>
<reference evidence="13 14" key="1">
    <citation type="journal article" date="2024" name="Nat. Commun.">
        <title>Phylogenomics reveals the evolutionary origins of lichenization in chlorophyte algae.</title>
        <authorList>
            <person name="Puginier C."/>
            <person name="Libourel C."/>
            <person name="Otte J."/>
            <person name="Skaloud P."/>
            <person name="Haon M."/>
            <person name="Grisel S."/>
            <person name="Petersen M."/>
            <person name="Berrin J.G."/>
            <person name="Delaux P.M."/>
            <person name="Dal Grande F."/>
            <person name="Keller J."/>
        </authorList>
    </citation>
    <scope>NUCLEOTIDE SEQUENCE [LARGE SCALE GENOMIC DNA]</scope>
    <source>
        <strain evidence="13 14">SAG 245.80</strain>
    </source>
</reference>
<dbReference type="Gene3D" id="1.10.1370.40">
    <property type="match status" value="1"/>
</dbReference>
<evidence type="ECO:0000313" key="14">
    <source>
        <dbReference type="Proteomes" id="UP001445335"/>
    </source>
</evidence>
<evidence type="ECO:0000256" key="1">
    <source>
        <dbReference type="ARBA" id="ARBA00006040"/>
    </source>
</evidence>
<evidence type="ECO:0000256" key="8">
    <source>
        <dbReference type="ARBA" id="ARBA00026100"/>
    </source>
</evidence>
<keyword evidence="5 9" id="KW-0862">Zinc</keyword>
<keyword evidence="4 9" id="KW-0378">Hydrolase</keyword>
<evidence type="ECO:0000256" key="5">
    <source>
        <dbReference type="ARBA" id="ARBA00022833"/>
    </source>
</evidence>
<dbReference type="InterPro" id="IPR045090">
    <property type="entry name" value="Pept_M3A_M3B"/>
</dbReference>
<dbReference type="InterPro" id="IPR024079">
    <property type="entry name" value="MetalloPept_cat_dom_sf"/>
</dbReference>
<evidence type="ECO:0000256" key="9">
    <source>
        <dbReference type="RuleBase" id="RU003435"/>
    </source>
</evidence>
<dbReference type="InterPro" id="IPR024077">
    <property type="entry name" value="Neurolysin/TOP_dom2"/>
</dbReference>
<accession>A0AAW1SAD9</accession>
<dbReference type="InterPro" id="IPR034005">
    <property type="entry name" value="M3A_DCP"/>
</dbReference>
<dbReference type="Pfam" id="PF01432">
    <property type="entry name" value="Peptidase_M3"/>
    <property type="match status" value="1"/>
</dbReference>
<dbReference type="Proteomes" id="UP001445335">
    <property type="component" value="Unassembled WGS sequence"/>
</dbReference>
<dbReference type="EMBL" id="JALJOU010000007">
    <property type="protein sequence ID" value="KAK9842559.1"/>
    <property type="molecule type" value="Genomic_DNA"/>
</dbReference>
<proteinExistence type="inferred from homology"/>
<keyword evidence="10" id="KW-0732">Signal</keyword>
<keyword evidence="14" id="KW-1185">Reference proteome</keyword>
<dbReference type="InterPro" id="IPR045666">
    <property type="entry name" value="OpdA_N"/>
</dbReference>
<dbReference type="CDD" id="cd06456">
    <property type="entry name" value="M3A_DCP"/>
    <property type="match status" value="1"/>
</dbReference>
<evidence type="ECO:0000256" key="2">
    <source>
        <dbReference type="ARBA" id="ARBA00022670"/>
    </source>
</evidence>
<feature type="signal peptide" evidence="10">
    <location>
        <begin position="1"/>
        <end position="49"/>
    </location>
</feature>
<dbReference type="AlphaFoldDB" id="A0AAW1SAD9"/>
<protein>
    <recommendedName>
        <fullName evidence="8">oligopeptidase A</fullName>
        <ecNumber evidence="8">3.4.24.70</ecNumber>
    </recommendedName>
</protein>
<dbReference type="InterPro" id="IPR001567">
    <property type="entry name" value="Pept_M3A_M3B_dom"/>
</dbReference>
<dbReference type="PANTHER" id="PTHR11804">
    <property type="entry name" value="PROTEASE M3 THIMET OLIGOPEPTIDASE-RELATED"/>
    <property type="match status" value="1"/>
</dbReference>
<dbReference type="Gene3D" id="1.10.1370.10">
    <property type="entry name" value="Neurolysin, domain 3"/>
    <property type="match status" value="1"/>
</dbReference>
<evidence type="ECO:0000256" key="4">
    <source>
        <dbReference type="ARBA" id="ARBA00022801"/>
    </source>
</evidence>
<feature type="domain" description="Oligopeptidase A N-terminal" evidence="12">
    <location>
        <begin position="142"/>
        <end position="262"/>
    </location>
</feature>
<feature type="domain" description="Peptidase M3A/M3B catalytic" evidence="11">
    <location>
        <begin position="345"/>
        <end position="801"/>
    </location>
</feature>
<evidence type="ECO:0000259" key="11">
    <source>
        <dbReference type="Pfam" id="PF01432"/>
    </source>
</evidence>
<feature type="chain" id="PRO_5043340426" description="oligopeptidase A" evidence="10">
    <location>
        <begin position="50"/>
        <end position="837"/>
    </location>
</feature>
<dbReference type="Gene3D" id="3.40.390.10">
    <property type="entry name" value="Collagenase (Catalytic Domain)"/>
    <property type="match status" value="1"/>
</dbReference>
<evidence type="ECO:0000256" key="3">
    <source>
        <dbReference type="ARBA" id="ARBA00022723"/>
    </source>
</evidence>
<dbReference type="GO" id="GO:0004222">
    <property type="term" value="F:metalloendopeptidase activity"/>
    <property type="evidence" value="ECO:0007669"/>
    <property type="project" value="UniProtKB-EC"/>
</dbReference>
<evidence type="ECO:0000256" key="10">
    <source>
        <dbReference type="SAM" id="SignalP"/>
    </source>
</evidence>
<evidence type="ECO:0000313" key="13">
    <source>
        <dbReference type="EMBL" id="KAK9842559.1"/>
    </source>
</evidence>
<dbReference type="FunFam" id="3.40.390.10:FF:000009">
    <property type="entry name" value="Oligopeptidase A"/>
    <property type="match status" value="1"/>
</dbReference>
<keyword evidence="2 9" id="KW-0645">Protease</keyword>
<comment type="similarity">
    <text evidence="1 9">Belongs to the peptidase M3 family.</text>
</comment>
<dbReference type="GO" id="GO:0005829">
    <property type="term" value="C:cytosol"/>
    <property type="evidence" value="ECO:0007669"/>
    <property type="project" value="UniProtKB-ARBA"/>
</dbReference>
<keyword evidence="3 9" id="KW-0479">Metal-binding</keyword>